<evidence type="ECO:0000313" key="9">
    <source>
        <dbReference type="Proteomes" id="UP001324427"/>
    </source>
</evidence>
<organism evidence="8 9">
    <name type="scientific">Oleoguttula mirabilis</name>
    <dbReference type="NCBI Taxonomy" id="1507867"/>
    <lineage>
        <taxon>Eukaryota</taxon>
        <taxon>Fungi</taxon>
        <taxon>Dikarya</taxon>
        <taxon>Ascomycota</taxon>
        <taxon>Pezizomycotina</taxon>
        <taxon>Dothideomycetes</taxon>
        <taxon>Dothideomycetidae</taxon>
        <taxon>Mycosphaerellales</taxon>
        <taxon>Teratosphaeriaceae</taxon>
        <taxon>Oleoguttula</taxon>
    </lineage>
</organism>
<proteinExistence type="predicted"/>
<evidence type="ECO:0000256" key="6">
    <source>
        <dbReference type="SAM" id="MobiDB-lite"/>
    </source>
</evidence>
<feature type="region of interest" description="Disordered" evidence="6">
    <location>
        <begin position="465"/>
        <end position="492"/>
    </location>
</feature>
<feature type="transmembrane region" description="Helical" evidence="7">
    <location>
        <begin position="687"/>
        <end position="708"/>
    </location>
</feature>
<keyword evidence="3 7" id="KW-0812">Transmembrane</keyword>
<feature type="transmembrane region" description="Helical" evidence="7">
    <location>
        <begin position="407"/>
        <end position="429"/>
    </location>
</feature>
<comment type="subcellular location">
    <subcellularLocation>
        <location evidence="1">Membrane</location>
        <topology evidence="1">Multi-pass membrane protein</topology>
    </subcellularLocation>
</comment>
<evidence type="ECO:0000256" key="4">
    <source>
        <dbReference type="ARBA" id="ARBA00022989"/>
    </source>
</evidence>
<dbReference type="PANTHER" id="PTHR45649:SF27">
    <property type="entry name" value="CHOLINE TRANSPORTER (EUROFUNG)"/>
    <property type="match status" value="1"/>
</dbReference>
<keyword evidence="9" id="KW-1185">Reference proteome</keyword>
<dbReference type="Pfam" id="PF07690">
    <property type="entry name" value="MFS_1"/>
    <property type="match status" value="1"/>
</dbReference>
<evidence type="ECO:0000256" key="1">
    <source>
        <dbReference type="ARBA" id="ARBA00004141"/>
    </source>
</evidence>
<feature type="transmembrane region" description="Helical" evidence="7">
    <location>
        <begin position="371"/>
        <end position="395"/>
    </location>
</feature>
<feature type="transmembrane region" description="Helical" evidence="7">
    <location>
        <begin position="193"/>
        <end position="213"/>
    </location>
</feature>
<comment type="caution">
    <text evidence="8">The sequence shown here is derived from an EMBL/GenBank/DDBJ whole genome shotgun (WGS) entry which is preliminary data.</text>
</comment>
<dbReference type="GO" id="GO:0016020">
    <property type="term" value="C:membrane"/>
    <property type="evidence" value="ECO:0007669"/>
    <property type="project" value="UniProtKB-SubCell"/>
</dbReference>
<dbReference type="Gene3D" id="1.20.1250.20">
    <property type="entry name" value="MFS general substrate transporter like domains"/>
    <property type="match status" value="1"/>
</dbReference>
<dbReference type="Gene3D" id="1.20.1740.10">
    <property type="entry name" value="Amino acid/polyamine transporter I"/>
    <property type="match status" value="1"/>
</dbReference>
<dbReference type="InterPro" id="IPR011701">
    <property type="entry name" value="MFS"/>
</dbReference>
<evidence type="ECO:0000256" key="7">
    <source>
        <dbReference type="SAM" id="Phobius"/>
    </source>
</evidence>
<feature type="transmembrane region" description="Helical" evidence="7">
    <location>
        <begin position="225"/>
        <end position="248"/>
    </location>
</feature>
<feature type="transmembrane region" description="Helical" evidence="7">
    <location>
        <begin position="595"/>
        <end position="614"/>
    </location>
</feature>
<dbReference type="Proteomes" id="UP001324427">
    <property type="component" value="Unassembled WGS sequence"/>
</dbReference>
<feature type="transmembrane region" description="Helical" evidence="7">
    <location>
        <begin position="435"/>
        <end position="455"/>
    </location>
</feature>
<keyword evidence="4 7" id="KW-1133">Transmembrane helix</keyword>
<feature type="transmembrane region" description="Helical" evidence="7">
    <location>
        <begin position="113"/>
        <end position="140"/>
    </location>
</feature>
<accession>A0AAV9JQG1</accession>
<dbReference type="PANTHER" id="PTHR45649">
    <property type="entry name" value="AMINO-ACID PERMEASE BAT1"/>
    <property type="match status" value="1"/>
</dbReference>
<dbReference type="EMBL" id="JAVFHQ010000009">
    <property type="protein sequence ID" value="KAK4547862.1"/>
    <property type="molecule type" value="Genomic_DNA"/>
</dbReference>
<evidence type="ECO:0000313" key="8">
    <source>
        <dbReference type="EMBL" id="KAK4547862.1"/>
    </source>
</evidence>
<protein>
    <recommendedName>
        <fullName evidence="10">Major facilitator superfamily (MFS) profile domain-containing protein</fullName>
    </recommendedName>
</protein>
<dbReference type="InterPro" id="IPR002293">
    <property type="entry name" value="AA/rel_permease1"/>
</dbReference>
<feature type="compositionally biased region" description="Pro residues" evidence="6">
    <location>
        <begin position="471"/>
        <end position="486"/>
    </location>
</feature>
<feature type="transmembrane region" description="Helical" evidence="7">
    <location>
        <begin position="20"/>
        <end position="40"/>
    </location>
</feature>
<dbReference type="GO" id="GO:0022857">
    <property type="term" value="F:transmembrane transporter activity"/>
    <property type="evidence" value="ECO:0007669"/>
    <property type="project" value="InterPro"/>
</dbReference>
<evidence type="ECO:0000256" key="2">
    <source>
        <dbReference type="ARBA" id="ARBA00022448"/>
    </source>
</evidence>
<keyword evidence="5 7" id="KW-0472">Membrane</keyword>
<evidence type="ECO:0000256" key="3">
    <source>
        <dbReference type="ARBA" id="ARBA00022692"/>
    </source>
</evidence>
<name>A0AAV9JQG1_9PEZI</name>
<evidence type="ECO:0008006" key="10">
    <source>
        <dbReference type="Google" id="ProtNLM"/>
    </source>
</evidence>
<feature type="transmembrane region" description="Helical" evidence="7">
    <location>
        <begin position="653"/>
        <end position="675"/>
    </location>
</feature>
<dbReference type="AlphaFoldDB" id="A0AAV9JQG1"/>
<feature type="transmembrane region" description="Helical" evidence="7">
    <location>
        <begin position="61"/>
        <end position="84"/>
    </location>
</feature>
<feature type="transmembrane region" description="Helical" evidence="7">
    <location>
        <begin position="523"/>
        <end position="543"/>
    </location>
</feature>
<dbReference type="SUPFAM" id="SSF103473">
    <property type="entry name" value="MFS general substrate transporter"/>
    <property type="match status" value="1"/>
</dbReference>
<sequence>MPKQHASNAFVWSDFQNLTGWSNGVAFLTGVLNGAFTIGTPDAVTHMAEELPNPKVDLPKAVFAQVGLGFITAFIYGISIFYGITDLDAVTSSAGSFPLATVYLQATGSAGGAFGLLLILFLSIMICTVGTIMMVGRLWWALARDNATPFAGYFGQVNERLSCPIPATILCSVLCTAFGAIQLGSKTAFTDLVGSFIILTTTSYFLAFFPHILSKRQNVPPGPFWMGKAGYFVNGVACVLILFFNIWFCFPFAYPVSISVMNFILTLVVGLLACGDQLMDSPQTRIIESVICYRYYERVDTRKIQIGRDAVGPGAVGGVAEMWCKADAVQEELAMLRGYQQVFDGFPALLLAIPFGWAADRFWQAFDIRLTWLSALHGLISGSDPVVSALFYVVLSDITTEADRAAVFLRMGATQLLAGLVIPPISAWLMEINPWVPSLLGTSIMSTCIFVFALVPETLNYKHPFGSPSSSHPPSPTTETAPPPTPNTSGARNPISAHFTTRWIGTVKDATAFLTLDWRVTALILPFVGHMLIGNATQLLLQYVSKRYEVTFSKATLILTIFNGVRVLLLFVILPYVSTAVMRVFHLSGQTKDLYLARASQVFVLVGWTLVGLAPNIVTMAFSMALASLGQGAYLLLRSFLTSLVPAHHIARVYSIISVVDTIGAMLGGALLAGLFKRGMTLGGGWIGLPFFFLGLMSAAFAVLMFVVRLGKGEGELPTEDEEI</sequence>
<dbReference type="Pfam" id="PF13520">
    <property type="entry name" value="AA_permease_2"/>
    <property type="match status" value="1"/>
</dbReference>
<dbReference type="InterPro" id="IPR036259">
    <property type="entry name" value="MFS_trans_sf"/>
</dbReference>
<gene>
    <name evidence="8" type="ORF">LTR36_010581</name>
</gene>
<feature type="transmembrane region" description="Helical" evidence="7">
    <location>
        <begin position="254"/>
        <end position="275"/>
    </location>
</feature>
<evidence type="ECO:0000256" key="5">
    <source>
        <dbReference type="ARBA" id="ARBA00023136"/>
    </source>
</evidence>
<feature type="transmembrane region" description="Helical" evidence="7">
    <location>
        <begin position="161"/>
        <end position="181"/>
    </location>
</feature>
<keyword evidence="2" id="KW-0813">Transport</keyword>
<feature type="transmembrane region" description="Helical" evidence="7">
    <location>
        <begin position="555"/>
        <end position="574"/>
    </location>
</feature>
<reference evidence="8 9" key="1">
    <citation type="submission" date="2021-11" db="EMBL/GenBank/DDBJ databases">
        <title>Black yeast isolated from Biological Soil Crust.</title>
        <authorList>
            <person name="Kurbessoian T."/>
        </authorList>
    </citation>
    <scope>NUCLEOTIDE SEQUENCE [LARGE SCALE GENOMIC DNA]</scope>
    <source>
        <strain evidence="8 9">CCFEE 5522</strain>
    </source>
</reference>